<proteinExistence type="predicted"/>
<feature type="region of interest" description="Disordered" evidence="1">
    <location>
        <begin position="85"/>
        <end position="106"/>
    </location>
</feature>
<organism evidence="2 3">
    <name type="scientific">Apostasia shenzhenica</name>
    <dbReference type="NCBI Taxonomy" id="1088818"/>
    <lineage>
        <taxon>Eukaryota</taxon>
        <taxon>Viridiplantae</taxon>
        <taxon>Streptophyta</taxon>
        <taxon>Embryophyta</taxon>
        <taxon>Tracheophyta</taxon>
        <taxon>Spermatophyta</taxon>
        <taxon>Magnoliopsida</taxon>
        <taxon>Liliopsida</taxon>
        <taxon>Asparagales</taxon>
        <taxon>Orchidaceae</taxon>
        <taxon>Apostasioideae</taxon>
        <taxon>Apostasia</taxon>
    </lineage>
</organism>
<dbReference type="Proteomes" id="UP000236161">
    <property type="component" value="Unassembled WGS sequence"/>
</dbReference>
<protein>
    <submittedName>
        <fullName evidence="2">50S ribosomal protein 5, chloroplastic</fullName>
    </submittedName>
</protein>
<keyword evidence="2" id="KW-0687">Ribonucleoprotein</keyword>
<evidence type="ECO:0000313" key="2">
    <source>
        <dbReference type="EMBL" id="PKA50149.1"/>
    </source>
</evidence>
<gene>
    <name evidence="2" type="primary">PSRP5</name>
    <name evidence="2" type="ORF">AXF42_Ash020389</name>
</gene>
<dbReference type="EMBL" id="KZ452029">
    <property type="protein sequence ID" value="PKA50149.1"/>
    <property type="molecule type" value="Genomic_DNA"/>
</dbReference>
<dbReference type="AlphaFoldDB" id="A0A2I0A3P6"/>
<dbReference type="GO" id="GO:0005840">
    <property type="term" value="C:ribosome"/>
    <property type="evidence" value="ECO:0007669"/>
    <property type="project" value="UniProtKB-KW"/>
</dbReference>
<dbReference type="PANTHER" id="PTHR34678:SF1">
    <property type="entry name" value="LARGE RIBOSOMAL SUBUNIT PROTEIN CL37"/>
    <property type="match status" value="1"/>
</dbReference>
<feature type="region of interest" description="Disordered" evidence="1">
    <location>
        <begin position="136"/>
        <end position="161"/>
    </location>
</feature>
<name>A0A2I0A3P6_9ASPA</name>
<dbReference type="STRING" id="1088818.A0A2I0A3P6"/>
<keyword evidence="3" id="KW-1185">Reference proteome</keyword>
<dbReference type="InterPro" id="IPR040307">
    <property type="entry name" value="Ribosomal_cL37"/>
</dbReference>
<dbReference type="GO" id="GO:0032544">
    <property type="term" value="P:plastid translation"/>
    <property type="evidence" value="ECO:0007669"/>
    <property type="project" value="TreeGrafter"/>
</dbReference>
<sequence>MAVSLAPLASVTLLSGNNWTDGGRRSSLPLPLAQAVVPAPASRILTSFLERKLQRTYFTLQKVSHSFHILPRRTFMLVQASLETDGNDASGSELPPLEGSDEPLSVENLPLESKQKMLAEQKLRMKLAKKIRLRRKRLLRKRRMRKKGRWPPSKVKKNKNV</sequence>
<keyword evidence="2" id="KW-0689">Ribosomal protein</keyword>
<evidence type="ECO:0000313" key="3">
    <source>
        <dbReference type="Proteomes" id="UP000236161"/>
    </source>
</evidence>
<dbReference type="OrthoDB" id="782293at2759"/>
<dbReference type="PANTHER" id="PTHR34678">
    <property type="entry name" value="50S RIBOSOMAL PROTEIN 5, CHLOROPLASTIC"/>
    <property type="match status" value="1"/>
</dbReference>
<evidence type="ECO:0000256" key="1">
    <source>
        <dbReference type="SAM" id="MobiDB-lite"/>
    </source>
</evidence>
<dbReference type="GO" id="GO:0009535">
    <property type="term" value="C:chloroplast thylakoid membrane"/>
    <property type="evidence" value="ECO:0007669"/>
    <property type="project" value="TreeGrafter"/>
</dbReference>
<accession>A0A2I0A3P6</accession>
<reference evidence="2 3" key="1">
    <citation type="journal article" date="2017" name="Nature">
        <title>The Apostasia genome and the evolution of orchids.</title>
        <authorList>
            <person name="Zhang G.Q."/>
            <person name="Liu K.W."/>
            <person name="Li Z."/>
            <person name="Lohaus R."/>
            <person name="Hsiao Y.Y."/>
            <person name="Niu S.C."/>
            <person name="Wang J.Y."/>
            <person name="Lin Y.C."/>
            <person name="Xu Q."/>
            <person name="Chen L.J."/>
            <person name="Yoshida K."/>
            <person name="Fujiwara S."/>
            <person name="Wang Z.W."/>
            <person name="Zhang Y.Q."/>
            <person name="Mitsuda N."/>
            <person name="Wang M."/>
            <person name="Liu G.H."/>
            <person name="Pecoraro L."/>
            <person name="Huang H.X."/>
            <person name="Xiao X.J."/>
            <person name="Lin M."/>
            <person name="Wu X.Y."/>
            <person name="Wu W.L."/>
            <person name="Chen Y.Y."/>
            <person name="Chang S.B."/>
            <person name="Sakamoto S."/>
            <person name="Ohme-Takagi M."/>
            <person name="Yagi M."/>
            <person name="Zeng S.J."/>
            <person name="Shen C.Y."/>
            <person name="Yeh C.M."/>
            <person name="Luo Y.B."/>
            <person name="Tsai W.C."/>
            <person name="Van de Peer Y."/>
            <person name="Liu Z.J."/>
        </authorList>
    </citation>
    <scope>NUCLEOTIDE SEQUENCE [LARGE SCALE GENOMIC DNA]</scope>
    <source>
        <strain evidence="3">cv. Shenzhen</strain>
        <tissue evidence="2">Stem</tissue>
    </source>
</reference>